<sequence>MMMRKKPSNSPRTREPSRRPNAAEATDGSIGKVDKHSGDVGASHLVADTGVWIFGKHALIPVGLVSGIDTAAETIYVNRTKEQIKNAPEFDKDKHAEDAGYHEQFGGYYGSHRA</sequence>
<organism evidence="2">
    <name type="scientific">Streptomyces sp. R11</name>
    <dbReference type="NCBI Taxonomy" id="3238625"/>
    <lineage>
        <taxon>Bacteria</taxon>
        <taxon>Bacillati</taxon>
        <taxon>Actinomycetota</taxon>
        <taxon>Actinomycetes</taxon>
        <taxon>Kitasatosporales</taxon>
        <taxon>Streptomycetaceae</taxon>
        <taxon>Streptomyces</taxon>
    </lineage>
</organism>
<dbReference type="GO" id="GO:0030077">
    <property type="term" value="C:plasma membrane light-harvesting complex"/>
    <property type="evidence" value="ECO:0007669"/>
    <property type="project" value="InterPro"/>
</dbReference>
<reference evidence="2" key="1">
    <citation type="submission" date="2024-07" db="EMBL/GenBank/DDBJ databases">
        <authorList>
            <person name="Yu S.T."/>
        </authorList>
    </citation>
    <scope>NUCLEOTIDE SEQUENCE</scope>
    <source>
        <strain evidence="2">R11</strain>
    </source>
</reference>
<dbReference type="InterPro" id="IPR014747">
    <property type="entry name" value="Bac_photo_RC_H_C"/>
</dbReference>
<evidence type="ECO:0000256" key="1">
    <source>
        <dbReference type="SAM" id="MobiDB-lite"/>
    </source>
</evidence>
<dbReference type="EMBL" id="CP163432">
    <property type="protein sequence ID" value="XDQ08311.1"/>
    <property type="molecule type" value="Genomic_DNA"/>
</dbReference>
<accession>A0AB39MPR7</accession>
<dbReference type="GO" id="GO:0019684">
    <property type="term" value="P:photosynthesis, light reaction"/>
    <property type="evidence" value="ECO:0007669"/>
    <property type="project" value="InterPro"/>
</dbReference>
<dbReference type="Gene3D" id="3.90.50.10">
    <property type="entry name" value="Photosynthetic Reaction Center, subunit H, domain 2"/>
    <property type="match status" value="1"/>
</dbReference>
<dbReference type="InterPro" id="IPR011033">
    <property type="entry name" value="PRC_barrel-like_sf"/>
</dbReference>
<proteinExistence type="predicted"/>
<dbReference type="RefSeq" id="WP_369268768.1">
    <property type="nucleotide sequence ID" value="NZ_CP163432.1"/>
</dbReference>
<dbReference type="SUPFAM" id="SSF50346">
    <property type="entry name" value="PRC-barrel domain"/>
    <property type="match status" value="1"/>
</dbReference>
<name>A0AB39MPR7_9ACTN</name>
<gene>
    <name evidence="2" type="ORF">AB5J55_00860</name>
</gene>
<feature type="region of interest" description="Disordered" evidence="1">
    <location>
        <begin position="1"/>
        <end position="37"/>
    </location>
</feature>
<dbReference type="AlphaFoldDB" id="A0AB39MPR7"/>
<protein>
    <submittedName>
        <fullName evidence="2">PRC-barrel domain containing protein</fullName>
    </submittedName>
</protein>
<evidence type="ECO:0000313" key="2">
    <source>
        <dbReference type="EMBL" id="XDQ08311.1"/>
    </source>
</evidence>